<comment type="similarity">
    <text evidence="1">Belongs to the 'GDXG' lipolytic enzyme family.</text>
</comment>
<keyword evidence="2 4" id="KW-0378">Hydrolase</keyword>
<accession>A0ABW2EL11</accession>
<dbReference type="InterPro" id="IPR002168">
    <property type="entry name" value="Lipase_GDXG_HIS_AS"/>
</dbReference>
<dbReference type="EMBL" id="JBHSZV010000034">
    <property type="protein sequence ID" value="MFC7062893.1"/>
    <property type="molecule type" value="Genomic_DNA"/>
</dbReference>
<evidence type="ECO:0000256" key="1">
    <source>
        <dbReference type="ARBA" id="ARBA00010515"/>
    </source>
</evidence>
<evidence type="ECO:0000259" key="3">
    <source>
        <dbReference type="Pfam" id="PF07859"/>
    </source>
</evidence>
<dbReference type="PROSITE" id="PS01173">
    <property type="entry name" value="LIPASE_GDXG_HIS"/>
    <property type="match status" value="1"/>
</dbReference>
<dbReference type="PANTHER" id="PTHR48081">
    <property type="entry name" value="AB HYDROLASE SUPERFAMILY PROTEIN C4A8.06C"/>
    <property type="match status" value="1"/>
</dbReference>
<sequence>MVLDPQAKVLLVQMEAAGSPPLESLPPAEARQAFRALEGSSNEHLESVAKIESQRIPGPNGDIQIRVYTPEGEGPHPAFVFFHGGGWVIGDLDTHDNICRSLTNLANCVVVSVDYRLAPEHKFPIPIEDCYAASQWVFEHPSELNIDADKIAVGGDSAGGNLAAVVTHLAKERGTPKLSYQLLFYPSTDFTRETESMQDNAEGYFLTKDSMIYFRNHYLKNQEDARNLLASPLLVEDLSELPPAMVVTAEYDPLRDEGEAYANRLQGAGVPVILKRFEGMIHGFVSMADKLDKGKEALQFAADSLRNGFEKVK</sequence>
<dbReference type="Gene3D" id="3.40.50.1820">
    <property type="entry name" value="alpha/beta hydrolase"/>
    <property type="match status" value="1"/>
</dbReference>
<name>A0ABW2EL11_9BACI</name>
<evidence type="ECO:0000313" key="5">
    <source>
        <dbReference type="Proteomes" id="UP001596410"/>
    </source>
</evidence>
<feature type="domain" description="Alpha/beta hydrolase fold-3" evidence="3">
    <location>
        <begin position="79"/>
        <end position="285"/>
    </location>
</feature>
<reference evidence="5" key="1">
    <citation type="journal article" date="2019" name="Int. J. Syst. Evol. Microbiol.">
        <title>The Global Catalogue of Microorganisms (GCM) 10K type strain sequencing project: providing services to taxonomists for standard genome sequencing and annotation.</title>
        <authorList>
            <consortium name="The Broad Institute Genomics Platform"/>
            <consortium name="The Broad Institute Genome Sequencing Center for Infectious Disease"/>
            <person name="Wu L."/>
            <person name="Ma J."/>
        </authorList>
    </citation>
    <scope>NUCLEOTIDE SEQUENCE [LARGE SCALE GENOMIC DNA]</scope>
    <source>
        <strain evidence="5">CGMCC 4.1621</strain>
    </source>
</reference>
<evidence type="ECO:0000256" key="2">
    <source>
        <dbReference type="ARBA" id="ARBA00022801"/>
    </source>
</evidence>
<dbReference type="PANTHER" id="PTHR48081:SF8">
    <property type="entry name" value="ALPHA_BETA HYDROLASE FOLD-3 DOMAIN-CONTAINING PROTEIN-RELATED"/>
    <property type="match status" value="1"/>
</dbReference>
<evidence type="ECO:0000313" key="4">
    <source>
        <dbReference type="EMBL" id="MFC7062893.1"/>
    </source>
</evidence>
<dbReference type="RefSeq" id="WP_204709225.1">
    <property type="nucleotide sequence ID" value="NZ_JBHSZV010000034.1"/>
</dbReference>
<dbReference type="GO" id="GO:0016787">
    <property type="term" value="F:hydrolase activity"/>
    <property type="evidence" value="ECO:0007669"/>
    <property type="project" value="UniProtKB-KW"/>
</dbReference>
<protein>
    <submittedName>
        <fullName evidence="4">Alpha/beta hydrolase</fullName>
    </submittedName>
</protein>
<dbReference type="SUPFAM" id="SSF53474">
    <property type="entry name" value="alpha/beta-Hydrolases"/>
    <property type="match status" value="1"/>
</dbReference>
<dbReference type="InterPro" id="IPR029058">
    <property type="entry name" value="AB_hydrolase_fold"/>
</dbReference>
<dbReference type="InterPro" id="IPR013094">
    <property type="entry name" value="AB_hydrolase_3"/>
</dbReference>
<proteinExistence type="inferred from homology"/>
<dbReference type="Pfam" id="PF07859">
    <property type="entry name" value="Abhydrolase_3"/>
    <property type="match status" value="1"/>
</dbReference>
<dbReference type="Proteomes" id="UP001596410">
    <property type="component" value="Unassembled WGS sequence"/>
</dbReference>
<keyword evidence="5" id="KW-1185">Reference proteome</keyword>
<dbReference type="InterPro" id="IPR050300">
    <property type="entry name" value="GDXG_lipolytic_enzyme"/>
</dbReference>
<comment type="caution">
    <text evidence="4">The sequence shown here is derived from an EMBL/GenBank/DDBJ whole genome shotgun (WGS) entry which is preliminary data.</text>
</comment>
<gene>
    <name evidence="4" type="ORF">ACFQIC_13700</name>
</gene>
<organism evidence="4 5">
    <name type="scientific">Halobacillus seohaensis</name>
    <dbReference type="NCBI Taxonomy" id="447421"/>
    <lineage>
        <taxon>Bacteria</taxon>
        <taxon>Bacillati</taxon>
        <taxon>Bacillota</taxon>
        <taxon>Bacilli</taxon>
        <taxon>Bacillales</taxon>
        <taxon>Bacillaceae</taxon>
        <taxon>Halobacillus</taxon>
    </lineage>
</organism>